<evidence type="ECO:0000313" key="3">
    <source>
        <dbReference type="Proteomes" id="UP000642014"/>
    </source>
</evidence>
<dbReference type="EMBL" id="BMSJ01000008">
    <property type="protein sequence ID" value="GGR34687.1"/>
    <property type="molecule type" value="Genomic_DNA"/>
</dbReference>
<dbReference type="Pfam" id="PF20060">
    <property type="entry name" value="DUF6459"/>
    <property type="match status" value="1"/>
</dbReference>
<dbReference type="RefSeq" id="WP_229991623.1">
    <property type="nucleotide sequence ID" value="NZ_BMSJ01000008.1"/>
</dbReference>
<comment type="caution">
    <text evidence="2">The sequence shown here is derived from an EMBL/GenBank/DDBJ whole genome shotgun (WGS) entry which is preliminary data.</text>
</comment>
<evidence type="ECO:0000256" key="1">
    <source>
        <dbReference type="SAM" id="MobiDB-lite"/>
    </source>
</evidence>
<evidence type="ECO:0000313" key="2">
    <source>
        <dbReference type="EMBL" id="GGR34687.1"/>
    </source>
</evidence>
<feature type="compositionally biased region" description="Low complexity" evidence="1">
    <location>
        <begin position="139"/>
        <end position="153"/>
    </location>
</feature>
<proteinExistence type="predicted"/>
<feature type="compositionally biased region" description="Low complexity" evidence="1">
    <location>
        <begin position="1"/>
        <end position="34"/>
    </location>
</feature>
<organism evidence="2 3">
    <name type="scientific">Streptomyces cinereoruber</name>
    <dbReference type="NCBI Taxonomy" id="67260"/>
    <lineage>
        <taxon>Bacteria</taxon>
        <taxon>Bacillati</taxon>
        <taxon>Actinomycetota</taxon>
        <taxon>Actinomycetes</taxon>
        <taxon>Kitasatosporales</taxon>
        <taxon>Streptomycetaceae</taxon>
        <taxon>Streptomyces</taxon>
    </lineage>
</organism>
<dbReference type="AlphaFoldDB" id="A0AAV4KKH5"/>
<feature type="compositionally biased region" description="Gly residues" evidence="1">
    <location>
        <begin position="127"/>
        <end position="138"/>
    </location>
</feature>
<feature type="region of interest" description="Disordered" evidence="1">
    <location>
        <begin position="90"/>
        <end position="153"/>
    </location>
</feature>
<feature type="region of interest" description="Disordered" evidence="1">
    <location>
        <begin position="1"/>
        <end position="64"/>
    </location>
</feature>
<accession>A0AAV4KKH5</accession>
<reference evidence="2 3" key="1">
    <citation type="journal article" date="2014" name="Int. J. Syst. Evol. Microbiol.">
        <title>Complete genome sequence of Corynebacterium casei LMG S-19264T (=DSM 44701T), isolated from a smear-ripened cheese.</title>
        <authorList>
            <consortium name="US DOE Joint Genome Institute (JGI-PGF)"/>
            <person name="Walter F."/>
            <person name="Albersmeier A."/>
            <person name="Kalinowski J."/>
            <person name="Ruckert C."/>
        </authorList>
    </citation>
    <scope>NUCLEOTIDE SEQUENCE [LARGE SCALE GENOMIC DNA]</scope>
    <source>
        <strain evidence="2 3">JCM 4205</strain>
    </source>
</reference>
<dbReference type="Proteomes" id="UP000642014">
    <property type="component" value="Unassembled WGS sequence"/>
</dbReference>
<feature type="compositionally biased region" description="Low complexity" evidence="1">
    <location>
        <begin position="42"/>
        <end position="64"/>
    </location>
</feature>
<name>A0AAV4KKH5_9ACTN</name>
<gene>
    <name evidence="2" type="ORF">GCM10010497_41600</name>
</gene>
<sequence>MTATLTTTATTPSATVRATRPADTLSGTATQTPAPATPPADIPSTTATQPPAPAFPDTAPATVPAPRAAMPAALPATSPTTDRAAAGAFPATGTAVGPAPAPAVVPLPLAGDSRRPRAPRPRTAPGGPAGTRPRGGAGSRPRTPGRGAPRALPPHTVFAERLLAVLSGERPVHWMLGHTLGEAYEQLVRLAPGTPLRSPGPRPVLRRCSVQAHPAQGAVEAFATIATGARVRAMAFRLERGDDQRWRCAAVELDGLGTAAAHRT</sequence>
<protein>
    <submittedName>
        <fullName evidence="2">Uncharacterized protein</fullName>
    </submittedName>
</protein>
<dbReference type="InterPro" id="IPR045596">
    <property type="entry name" value="DUF6459"/>
</dbReference>
<dbReference type="GeneID" id="95458878"/>